<dbReference type="Pfam" id="PF20329">
    <property type="entry name" value="DUF6624"/>
    <property type="match status" value="1"/>
</dbReference>
<comment type="caution">
    <text evidence="1">The sequence shown here is derived from an EMBL/GenBank/DDBJ whole genome shotgun (WGS) entry which is preliminary data.</text>
</comment>
<gene>
    <name evidence="1" type="ORF">GCM10023205_25340</name>
</gene>
<dbReference type="EMBL" id="BAABHS010000007">
    <property type="protein sequence ID" value="GAA4960895.1"/>
    <property type="molecule type" value="Genomic_DNA"/>
</dbReference>
<keyword evidence="2" id="KW-1185">Reference proteome</keyword>
<evidence type="ECO:0000313" key="1">
    <source>
        <dbReference type="EMBL" id="GAA4960895.1"/>
    </source>
</evidence>
<proteinExistence type="predicted"/>
<name>A0ABP9H6B7_9ACTN</name>
<dbReference type="Proteomes" id="UP001500466">
    <property type="component" value="Unassembled WGS sequence"/>
</dbReference>
<accession>A0ABP9H6B7</accession>
<evidence type="ECO:0000313" key="2">
    <source>
        <dbReference type="Proteomes" id="UP001500466"/>
    </source>
</evidence>
<organism evidence="1 2">
    <name type="scientific">Yinghuangia aomiensis</name>
    <dbReference type="NCBI Taxonomy" id="676205"/>
    <lineage>
        <taxon>Bacteria</taxon>
        <taxon>Bacillati</taxon>
        <taxon>Actinomycetota</taxon>
        <taxon>Actinomycetes</taxon>
        <taxon>Kitasatosporales</taxon>
        <taxon>Streptomycetaceae</taxon>
        <taxon>Yinghuangia</taxon>
    </lineage>
</organism>
<reference evidence="2" key="1">
    <citation type="journal article" date="2019" name="Int. J. Syst. Evol. Microbiol.">
        <title>The Global Catalogue of Microorganisms (GCM) 10K type strain sequencing project: providing services to taxonomists for standard genome sequencing and annotation.</title>
        <authorList>
            <consortium name="The Broad Institute Genomics Platform"/>
            <consortium name="The Broad Institute Genome Sequencing Center for Infectious Disease"/>
            <person name="Wu L."/>
            <person name="Ma J."/>
        </authorList>
    </citation>
    <scope>NUCLEOTIDE SEQUENCE [LARGE SCALE GENOMIC DNA]</scope>
    <source>
        <strain evidence="2">JCM 17986</strain>
    </source>
</reference>
<dbReference type="InterPro" id="IPR046732">
    <property type="entry name" value="DUF6624"/>
</dbReference>
<protein>
    <submittedName>
        <fullName evidence="1">Uncharacterized protein</fullName>
    </submittedName>
</protein>
<sequence>MTQPGEPGLRAEDGLRMELLARVDRDQQAREALGPAPGAEEWARVTAVDADNTRWIMAVIDEREWPGRSMVGEDGATAAWLLVQHAPLEEQMRALPSLVMAVARGEAAFRDLAWLLDRVRMRLQIPQIFGSQFTRDKADDPWELYRMEQPEAAVDALRAAIGVGPVEATRRILKPDA</sequence>